<dbReference type="PANTHER" id="PTHR34404:SF2">
    <property type="entry name" value="CONSERVED SERINE RICH PROTEIN"/>
    <property type="match status" value="1"/>
</dbReference>
<organism evidence="3 4">
    <name type="scientific">Cutibacterium granulosum</name>
    <dbReference type="NCBI Taxonomy" id="33011"/>
    <lineage>
        <taxon>Bacteria</taxon>
        <taxon>Bacillati</taxon>
        <taxon>Actinomycetota</taxon>
        <taxon>Actinomycetes</taxon>
        <taxon>Propionibacteriales</taxon>
        <taxon>Propionibacteriaceae</taxon>
        <taxon>Cutibacterium</taxon>
    </lineage>
</organism>
<dbReference type="InterPro" id="IPR013429">
    <property type="entry name" value="Regulatory_FmdB_Zinc_ribbon"/>
</dbReference>
<evidence type="ECO:0000256" key="1">
    <source>
        <dbReference type="SAM" id="MobiDB-lite"/>
    </source>
</evidence>
<dbReference type="AlphaFoldDB" id="A0A239WDV0"/>
<accession>A0A239WDV0</accession>
<evidence type="ECO:0000259" key="2">
    <source>
        <dbReference type="SMART" id="SM00834"/>
    </source>
</evidence>
<sequence>MPTYQYRCTNCGQDLEVVQRFSDDPLTVCEKCNGTLRKVFSAVGVVFKGSGFYSTDNHTSGSSNVSTPTHGDKASSAGSDSSASASPESSATTASSTADAVAS</sequence>
<evidence type="ECO:0000313" key="4">
    <source>
        <dbReference type="Proteomes" id="UP000215332"/>
    </source>
</evidence>
<dbReference type="SMART" id="SM00834">
    <property type="entry name" value="CxxC_CXXC_SSSS"/>
    <property type="match status" value="1"/>
</dbReference>
<gene>
    <name evidence="3" type="ORF">SAMEA4412665_00833</name>
</gene>
<feature type="compositionally biased region" description="Polar residues" evidence="1">
    <location>
        <begin position="52"/>
        <end position="69"/>
    </location>
</feature>
<dbReference type="NCBIfam" id="TIGR02605">
    <property type="entry name" value="CxxC_CxxC_SSSS"/>
    <property type="match status" value="1"/>
</dbReference>
<dbReference type="Pfam" id="PF09723">
    <property type="entry name" value="Zn_ribbon_8"/>
    <property type="match status" value="1"/>
</dbReference>
<feature type="domain" description="Putative regulatory protein FmdB zinc ribbon" evidence="2">
    <location>
        <begin position="1"/>
        <end position="41"/>
    </location>
</feature>
<reference evidence="3 4" key="1">
    <citation type="submission" date="2017-06" db="EMBL/GenBank/DDBJ databases">
        <authorList>
            <consortium name="Pathogen Informatics"/>
        </authorList>
    </citation>
    <scope>NUCLEOTIDE SEQUENCE [LARGE SCALE GENOMIC DNA]</scope>
    <source>
        <strain evidence="3 4">NCTC11865</strain>
    </source>
</reference>
<dbReference type="PANTHER" id="PTHR34404">
    <property type="entry name" value="REGULATORY PROTEIN, FMDB FAMILY"/>
    <property type="match status" value="1"/>
</dbReference>
<name>A0A239WDV0_9ACTN</name>
<proteinExistence type="predicted"/>
<evidence type="ECO:0000313" key="3">
    <source>
        <dbReference type="EMBL" id="SNV32681.1"/>
    </source>
</evidence>
<feature type="compositionally biased region" description="Low complexity" evidence="1">
    <location>
        <begin position="74"/>
        <end position="103"/>
    </location>
</feature>
<dbReference type="KEGG" id="cgrn:4412665_00833"/>
<dbReference type="RefSeq" id="WP_021104816.1">
    <property type="nucleotide sequence ID" value="NZ_LT906441.1"/>
</dbReference>
<protein>
    <submittedName>
        <fullName evidence="3">Putative regulatory protein, FmdB family</fullName>
    </submittedName>
</protein>
<dbReference type="EMBL" id="LT906441">
    <property type="protein sequence ID" value="SNV32681.1"/>
    <property type="molecule type" value="Genomic_DNA"/>
</dbReference>
<dbReference type="Proteomes" id="UP000215332">
    <property type="component" value="Chromosome 1"/>
</dbReference>
<dbReference type="eggNOG" id="COG2331">
    <property type="taxonomic scope" value="Bacteria"/>
</dbReference>
<feature type="region of interest" description="Disordered" evidence="1">
    <location>
        <begin position="52"/>
        <end position="103"/>
    </location>
</feature>